<dbReference type="STRING" id="1005945.SAMN05216561_10151"/>
<keyword evidence="2" id="KW-1185">Reference proteome</keyword>
<dbReference type="EMBL" id="FOQG01000001">
    <property type="protein sequence ID" value="SFH59817.1"/>
    <property type="molecule type" value="Genomic_DNA"/>
</dbReference>
<gene>
    <name evidence="1" type="ORF">SAMN05216561_10151</name>
</gene>
<evidence type="ECO:0000313" key="2">
    <source>
        <dbReference type="Proteomes" id="UP000198649"/>
    </source>
</evidence>
<protein>
    <submittedName>
        <fullName evidence="1">Uncharacterized protein</fullName>
    </submittedName>
</protein>
<evidence type="ECO:0000313" key="1">
    <source>
        <dbReference type="EMBL" id="SFH59817.1"/>
    </source>
</evidence>
<accession>A0A1I3BBY7</accession>
<proteinExistence type="predicted"/>
<organism evidence="1 2">
    <name type="scientific">Nocardioides psychrotolerans</name>
    <dbReference type="NCBI Taxonomy" id="1005945"/>
    <lineage>
        <taxon>Bacteria</taxon>
        <taxon>Bacillati</taxon>
        <taxon>Actinomycetota</taxon>
        <taxon>Actinomycetes</taxon>
        <taxon>Propionibacteriales</taxon>
        <taxon>Nocardioidaceae</taxon>
        <taxon>Nocardioides</taxon>
    </lineage>
</organism>
<sequence length="193" mass="19823">MWDAEGVNLFAVAAVGVVLGAAASGVAMALVEERADTTTSTAVLSEDMSARQCAIAVPPEAMQTLGILAQPGLTGRNECEVALGSRDILVSRRPLLSGGSAADLPVAARQAFEIACGLLADDTSEVERSPGWLGRGSRACARTPADGTGISEVVLLTNAHSLVEIRVLQLDLPDVEPLHEGLAGLVAAAEVVW</sequence>
<reference evidence="1 2" key="1">
    <citation type="submission" date="2016-10" db="EMBL/GenBank/DDBJ databases">
        <authorList>
            <person name="de Groot N.N."/>
        </authorList>
    </citation>
    <scope>NUCLEOTIDE SEQUENCE [LARGE SCALE GENOMIC DNA]</scope>
    <source>
        <strain evidence="1 2">CGMCC 1.11156</strain>
    </source>
</reference>
<dbReference type="Proteomes" id="UP000198649">
    <property type="component" value="Unassembled WGS sequence"/>
</dbReference>
<dbReference type="AlphaFoldDB" id="A0A1I3BBY7"/>
<name>A0A1I3BBY7_9ACTN</name>